<dbReference type="Proteomes" id="UP001500631">
    <property type="component" value="Unassembled WGS sequence"/>
</dbReference>
<dbReference type="RefSeq" id="WP_077925878.1">
    <property type="nucleotide sequence ID" value="NZ_BAABKE010000005.1"/>
</dbReference>
<evidence type="ECO:0000313" key="2">
    <source>
        <dbReference type="Proteomes" id="UP001500631"/>
    </source>
</evidence>
<proteinExistence type="predicted"/>
<gene>
    <name evidence="1" type="ORF">GCM10023338_15510</name>
</gene>
<accession>A0ABP9MUB4</accession>
<reference evidence="2" key="1">
    <citation type="journal article" date="2019" name="Int. J. Syst. Evol. Microbiol.">
        <title>The Global Catalogue of Microorganisms (GCM) 10K type strain sequencing project: providing services to taxonomists for standard genome sequencing and annotation.</title>
        <authorList>
            <consortium name="The Broad Institute Genomics Platform"/>
            <consortium name="The Broad Institute Genome Sequencing Center for Infectious Disease"/>
            <person name="Wu L."/>
            <person name="Ma J."/>
        </authorList>
    </citation>
    <scope>NUCLEOTIDE SEQUENCE [LARGE SCALE GENOMIC DNA]</scope>
    <source>
        <strain evidence="2">JCM 18424</strain>
    </source>
</reference>
<protein>
    <submittedName>
        <fullName evidence="1">Uncharacterized protein</fullName>
    </submittedName>
</protein>
<evidence type="ECO:0000313" key="1">
    <source>
        <dbReference type="EMBL" id="GAA5100666.1"/>
    </source>
</evidence>
<keyword evidence="2" id="KW-1185">Reference proteome</keyword>
<name>A0ABP9MUB4_9GAMM</name>
<sequence length="77" mass="9059">MSGTPAGKKISTVQDHELNYFLQKNGYKESEDNRNKLIDIINDVIKPHYDKKSSDHLDQNDINDYFESHKEDFEDLE</sequence>
<dbReference type="EMBL" id="BAABKE010000005">
    <property type="protein sequence ID" value="GAA5100666.1"/>
    <property type="molecule type" value="Genomic_DNA"/>
</dbReference>
<organism evidence="1 2">
    <name type="scientific">Wohlfahrtiimonas larvae</name>
    <dbReference type="NCBI Taxonomy" id="1157986"/>
    <lineage>
        <taxon>Bacteria</taxon>
        <taxon>Pseudomonadati</taxon>
        <taxon>Pseudomonadota</taxon>
        <taxon>Gammaproteobacteria</taxon>
        <taxon>Cardiobacteriales</taxon>
        <taxon>Ignatzschineriaceae</taxon>
        <taxon>Wohlfahrtiimonas</taxon>
    </lineage>
</organism>
<comment type="caution">
    <text evidence="1">The sequence shown here is derived from an EMBL/GenBank/DDBJ whole genome shotgun (WGS) entry which is preliminary data.</text>
</comment>